<dbReference type="AlphaFoldDB" id="A0A1V8M210"/>
<dbReference type="SUPFAM" id="SSF53041">
    <property type="entry name" value="Resolvase-like"/>
    <property type="match status" value="1"/>
</dbReference>
<dbReference type="STRING" id="1420851.AU255_15335"/>
<dbReference type="RefSeq" id="WP_143735996.1">
    <property type="nucleotide sequence ID" value="NZ_LPUF01000003.1"/>
</dbReference>
<gene>
    <name evidence="1" type="ORF">AU255_15335</name>
</gene>
<evidence type="ECO:0000313" key="2">
    <source>
        <dbReference type="Proteomes" id="UP000191980"/>
    </source>
</evidence>
<dbReference type="GO" id="GO:0003677">
    <property type="term" value="F:DNA binding"/>
    <property type="evidence" value="ECO:0007669"/>
    <property type="project" value="InterPro"/>
</dbReference>
<name>A0A1V8M210_9GAMM</name>
<comment type="caution">
    <text evidence="1">The sequence shown here is derived from an EMBL/GenBank/DDBJ whole genome shotgun (WGS) entry which is preliminary data.</text>
</comment>
<dbReference type="Proteomes" id="UP000191980">
    <property type="component" value="Unassembled WGS sequence"/>
</dbReference>
<dbReference type="InterPro" id="IPR036162">
    <property type="entry name" value="Resolvase-like_N_sf"/>
</dbReference>
<keyword evidence="2" id="KW-1185">Reference proteome</keyword>
<dbReference type="EMBL" id="LPUF01000003">
    <property type="protein sequence ID" value="OQK15594.1"/>
    <property type="molecule type" value="Genomic_DNA"/>
</dbReference>
<proteinExistence type="predicted"/>
<sequence>MGFDRPIVRKRRIAPRKTDFFDKISGSHVDRKGLNLLRIKIKEGDVILVQKLEVSSLNKEER</sequence>
<dbReference type="OrthoDB" id="9797501at2"/>
<organism evidence="1 2">
    <name type="scientific">Methyloprofundus sedimenti</name>
    <dbReference type="NCBI Taxonomy" id="1420851"/>
    <lineage>
        <taxon>Bacteria</taxon>
        <taxon>Pseudomonadati</taxon>
        <taxon>Pseudomonadota</taxon>
        <taxon>Gammaproteobacteria</taxon>
        <taxon>Methylococcales</taxon>
        <taxon>Methylococcaceae</taxon>
        <taxon>Methyloprofundus</taxon>
    </lineage>
</organism>
<evidence type="ECO:0000313" key="1">
    <source>
        <dbReference type="EMBL" id="OQK15594.1"/>
    </source>
</evidence>
<reference evidence="1 2" key="1">
    <citation type="submission" date="2015-12" db="EMBL/GenBank/DDBJ databases">
        <authorList>
            <person name="Shamseldin A."/>
            <person name="Moawad H."/>
            <person name="Abd El-Rahim W.M."/>
            <person name="Sadowsky M.J."/>
        </authorList>
    </citation>
    <scope>NUCLEOTIDE SEQUENCE [LARGE SCALE GENOMIC DNA]</scope>
    <source>
        <strain evidence="1 2">WF1</strain>
    </source>
</reference>
<accession>A0A1V8M210</accession>
<protein>
    <submittedName>
        <fullName evidence="1">Uncharacterized protein</fullName>
    </submittedName>
</protein>
<dbReference type="GO" id="GO:0000150">
    <property type="term" value="F:DNA strand exchange activity"/>
    <property type="evidence" value="ECO:0007669"/>
    <property type="project" value="InterPro"/>
</dbReference>